<organism evidence="3 4">
    <name type="scientific">Diplogelasinospora grovesii</name>
    <dbReference type="NCBI Taxonomy" id="303347"/>
    <lineage>
        <taxon>Eukaryota</taxon>
        <taxon>Fungi</taxon>
        <taxon>Dikarya</taxon>
        <taxon>Ascomycota</taxon>
        <taxon>Pezizomycotina</taxon>
        <taxon>Sordariomycetes</taxon>
        <taxon>Sordariomycetidae</taxon>
        <taxon>Sordariales</taxon>
        <taxon>Diplogelasinosporaceae</taxon>
        <taxon>Diplogelasinospora</taxon>
    </lineage>
</organism>
<reference evidence="4" key="1">
    <citation type="journal article" date="2023" name="Mol. Phylogenet. Evol.">
        <title>Genome-scale phylogeny and comparative genomics of the fungal order Sordariales.</title>
        <authorList>
            <person name="Hensen N."/>
            <person name="Bonometti L."/>
            <person name="Westerberg I."/>
            <person name="Brannstrom I.O."/>
            <person name="Guillou S."/>
            <person name="Cros-Aarteil S."/>
            <person name="Calhoun S."/>
            <person name="Haridas S."/>
            <person name="Kuo A."/>
            <person name="Mondo S."/>
            <person name="Pangilinan J."/>
            <person name="Riley R."/>
            <person name="LaButti K."/>
            <person name="Andreopoulos B."/>
            <person name="Lipzen A."/>
            <person name="Chen C."/>
            <person name="Yan M."/>
            <person name="Daum C."/>
            <person name="Ng V."/>
            <person name="Clum A."/>
            <person name="Steindorff A."/>
            <person name="Ohm R.A."/>
            <person name="Martin F."/>
            <person name="Silar P."/>
            <person name="Natvig D.O."/>
            <person name="Lalanne C."/>
            <person name="Gautier V."/>
            <person name="Ament-Velasquez S.L."/>
            <person name="Kruys A."/>
            <person name="Hutchinson M.I."/>
            <person name="Powell A.J."/>
            <person name="Barry K."/>
            <person name="Miller A.N."/>
            <person name="Grigoriev I.V."/>
            <person name="Debuchy R."/>
            <person name="Gladieux P."/>
            <person name="Hiltunen Thoren M."/>
            <person name="Johannesson H."/>
        </authorList>
    </citation>
    <scope>NUCLEOTIDE SEQUENCE [LARGE SCALE GENOMIC DNA]</scope>
    <source>
        <strain evidence="4">CBS 340.73</strain>
    </source>
</reference>
<dbReference type="InterPro" id="IPR051209">
    <property type="entry name" value="FAD-bind_Monooxygenase_sf"/>
</dbReference>
<dbReference type="AlphaFoldDB" id="A0AAN6S0I8"/>
<feature type="compositionally biased region" description="Polar residues" evidence="2">
    <location>
        <begin position="1"/>
        <end position="10"/>
    </location>
</feature>
<comment type="caution">
    <text evidence="3">The sequence shown here is derived from an EMBL/GenBank/DDBJ whole genome shotgun (WGS) entry which is preliminary data.</text>
</comment>
<dbReference type="PANTHER" id="PTHR42877">
    <property type="entry name" value="L-ORNITHINE N(5)-MONOOXYGENASE-RELATED"/>
    <property type="match status" value="1"/>
</dbReference>
<name>A0AAN6S0I8_9PEZI</name>
<proteinExistence type="inferred from homology"/>
<dbReference type="EMBL" id="MU853918">
    <property type="protein sequence ID" value="KAK3935553.1"/>
    <property type="molecule type" value="Genomic_DNA"/>
</dbReference>
<dbReference type="PANTHER" id="PTHR42877:SF12">
    <property type="entry name" value="MONOOXYGENASE"/>
    <property type="match status" value="1"/>
</dbReference>
<sequence length="596" mass="66951">MAQSRLSQLSLHVRPHVNAQPNGSIPKPSTPTTETPYKALSEQPLGSTHPIRIVTIGAGASGLNMARLLRLHVPKLEQVVYEKNPQVGGTWFENRYPGCKCDIPSHNYQFSWRPNPEWSSFFSPAEEIQRYLLQVYEEEGLQDVVKLGHQVVSAKWDEDGGIWSLRIKDIEHGREFDDTCNFLLDASGILNHWTWPAIPGLHDFDGHIIHSANWPKNFNFAGKTVAVIGNGSSGVQIVPALQPDVQRLVHFVRDPTWMAPPRLQVLAAGAAGNMLSEVELDENECFTPAQIARFKADPQFYRRFVKSVEQEVNGNYPLMIKDSAAAAAATAAIRSYMEDRLEGDERLCKALIPNFPLGCRRLTPDVGYLASLRAANVRVVTDSIVRVVPQGIETNKGEIIELDAIVCATGFNVSFCPRFPIIGREGNLQDVWTRNLPKAYMSCAVPDFPNFFTFLGPNAPIGHGSVFTITEHIAKYITRIILKCQRECIKSIAPTQDAVDDLSKHTQAFMPRTAWAGSCRSWFKNNEENGPVTALHPGSRIHFFHMLQNFRGEDWEYTYVDDARRNRFYYLGNGTSEMEFDGSDSTWYLDDPDKLD</sequence>
<dbReference type="SUPFAM" id="SSF51905">
    <property type="entry name" value="FAD/NAD(P)-binding domain"/>
    <property type="match status" value="3"/>
</dbReference>
<evidence type="ECO:0000313" key="4">
    <source>
        <dbReference type="Proteomes" id="UP001303473"/>
    </source>
</evidence>
<feature type="region of interest" description="Disordered" evidence="2">
    <location>
        <begin position="1"/>
        <end position="36"/>
    </location>
</feature>
<dbReference type="Gene3D" id="3.50.50.60">
    <property type="entry name" value="FAD/NAD(P)-binding domain"/>
    <property type="match status" value="2"/>
</dbReference>
<keyword evidence="4" id="KW-1185">Reference proteome</keyword>
<accession>A0AAN6S0I8</accession>
<gene>
    <name evidence="3" type="ORF">QBC46DRAFT_358167</name>
</gene>
<comment type="similarity">
    <text evidence="1">Belongs to the FAD-binding monooxygenase family.</text>
</comment>
<dbReference type="Proteomes" id="UP001303473">
    <property type="component" value="Unassembled WGS sequence"/>
</dbReference>
<protein>
    <submittedName>
        <fullName evidence="3">Uncharacterized protein</fullName>
    </submittedName>
</protein>
<evidence type="ECO:0000256" key="2">
    <source>
        <dbReference type="SAM" id="MobiDB-lite"/>
    </source>
</evidence>
<dbReference type="InterPro" id="IPR036188">
    <property type="entry name" value="FAD/NAD-bd_sf"/>
</dbReference>
<dbReference type="Pfam" id="PF13450">
    <property type="entry name" value="NAD_binding_8"/>
    <property type="match status" value="1"/>
</dbReference>
<evidence type="ECO:0000313" key="3">
    <source>
        <dbReference type="EMBL" id="KAK3935553.1"/>
    </source>
</evidence>
<evidence type="ECO:0000256" key="1">
    <source>
        <dbReference type="ARBA" id="ARBA00010139"/>
    </source>
</evidence>